<proteinExistence type="predicted"/>
<protein>
    <submittedName>
        <fullName evidence="1">Uncharacterized protein</fullName>
    </submittedName>
</protein>
<comment type="caution">
    <text evidence="1">The sequence shown here is derived from an EMBL/GenBank/DDBJ whole genome shotgun (WGS) entry which is preliminary data.</text>
</comment>
<dbReference type="Proteomes" id="UP000258309">
    <property type="component" value="Unassembled WGS sequence"/>
</dbReference>
<evidence type="ECO:0000313" key="1">
    <source>
        <dbReference type="EMBL" id="RFU30622.1"/>
    </source>
</evidence>
<sequence>MDPNTYKGFNAFMTDLPPLIPVSEALGQPSTTQSSHEPQPIHLDWTVDSMDVSRGNLDGKQNPNDPRTWVGWQSSLGPPRSTPSWIDTSNQQPIMSSTWTGHIIGGDQLPPRSKELASAYPHPTLSLPHPSLNLDFRMAIKLEPRISVGPTPLGQRNWIAFTGGTWSGTWGAGTVLSGGQDCQLVTPDNSTRVEANYLLKTSDNPPAHIVIKTHGWRIGPPEVLAQLSNPEVADKVDPNSYKFRLFIEMETGDDRYRDIVNYGMWVGSGMRKAEEVVYDAYRVS</sequence>
<reference evidence="1 2" key="1">
    <citation type="submission" date="2018-05" db="EMBL/GenBank/DDBJ databases">
        <title>Draft genome sequence of Scytalidium lignicola DSM 105466, a ubiquitous saprotrophic fungus.</title>
        <authorList>
            <person name="Buettner E."/>
            <person name="Gebauer A.M."/>
            <person name="Hofrichter M."/>
            <person name="Liers C."/>
            <person name="Kellner H."/>
        </authorList>
    </citation>
    <scope>NUCLEOTIDE SEQUENCE [LARGE SCALE GENOMIC DNA]</scope>
    <source>
        <strain evidence="1 2">DSM 105466</strain>
    </source>
</reference>
<dbReference type="EMBL" id="NCSJ02000096">
    <property type="protein sequence ID" value="RFU30622.1"/>
    <property type="molecule type" value="Genomic_DNA"/>
</dbReference>
<organism evidence="1 2">
    <name type="scientific">Scytalidium lignicola</name>
    <name type="common">Hyphomycete</name>
    <dbReference type="NCBI Taxonomy" id="5539"/>
    <lineage>
        <taxon>Eukaryota</taxon>
        <taxon>Fungi</taxon>
        <taxon>Dikarya</taxon>
        <taxon>Ascomycota</taxon>
        <taxon>Pezizomycotina</taxon>
        <taxon>Leotiomycetes</taxon>
        <taxon>Leotiomycetes incertae sedis</taxon>
        <taxon>Scytalidium</taxon>
    </lineage>
</organism>
<feature type="non-terminal residue" evidence="1">
    <location>
        <position position="1"/>
    </location>
</feature>
<dbReference type="Gene3D" id="2.40.160.20">
    <property type="match status" value="1"/>
</dbReference>
<dbReference type="OrthoDB" id="3549121at2759"/>
<evidence type="ECO:0000313" key="2">
    <source>
        <dbReference type="Proteomes" id="UP000258309"/>
    </source>
</evidence>
<gene>
    <name evidence="1" type="ORF">B7463_g5724</name>
</gene>
<dbReference type="InterPro" id="IPR020915">
    <property type="entry name" value="UPF0311"/>
</dbReference>
<dbReference type="PANTHER" id="PTHR37315:SF1">
    <property type="entry name" value="UPF0311 PROTEIN BLR7842"/>
    <property type="match status" value="1"/>
</dbReference>
<accession>A0A3E2HBU3</accession>
<dbReference type="AlphaFoldDB" id="A0A3E2HBU3"/>
<feature type="non-terminal residue" evidence="1">
    <location>
        <position position="284"/>
    </location>
</feature>
<dbReference type="PANTHER" id="PTHR37315">
    <property type="entry name" value="UPF0311 PROTEIN BLR7842"/>
    <property type="match status" value="1"/>
</dbReference>
<name>A0A3E2HBU3_SCYLI</name>
<keyword evidence="2" id="KW-1185">Reference proteome</keyword>
<dbReference type="Pfam" id="PF11578">
    <property type="entry name" value="DUF3237"/>
    <property type="match status" value="1"/>
</dbReference>
<dbReference type="STRING" id="5539.A0A3E2HBU3"/>